<dbReference type="InterPro" id="IPR004099">
    <property type="entry name" value="Pyr_nucl-diS_OxRdtase_dimer"/>
</dbReference>
<keyword evidence="4" id="KW-0520">NAD</keyword>
<proteinExistence type="inferred from homology"/>
<dbReference type="KEGG" id="lpse:FGL85_07175"/>
<dbReference type="GO" id="GO:0016491">
    <property type="term" value="F:oxidoreductase activity"/>
    <property type="evidence" value="ECO:0007669"/>
    <property type="project" value="InterPro"/>
</dbReference>
<evidence type="ECO:0000256" key="1">
    <source>
        <dbReference type="ARBA" id="ARBA00007532"/>
    </source>
</evidence>
<evidence type="ECO:0000313" key="6">
    <source>
        <dbReference type="EMBL" id="QEA42302.1"/>
    </source>
</evidence>
<accession>A0A5B8SYM5</accession>
<dbReference type="InterPro" id="IPR016156">
    <property type="entry name" value="FAD/NAD-linked_Rdtase_dimer_sf"/>
</dbReference>
<evidence type="ECO:0000256" key="5">
    <source>
        <dbReference type="PIRSR" id="PIRSR000350-4"/>
    </source>
</evidence>
<name>A0A5B8SYM5_LEUPS</name>
<dbReference type="GO" id="GO:0000166">
    <property type="term" value="F:nucleotide binding"/>
    <property type="evidence" value="ECO:0007669"/>
    <property type="project" value="UniProtKB-KW"/>
</dbReference>
<feature type="binding site" evidence="4">
    <location>
        <position position="260"/>
    </location>
    <ligand>
        <name>NAD(+)</name>
        <dbReference type="ChEBI" id="CHEBI:57540"/>
    </ligand>
</feature>
<evidence type="ECO:0000313" key="7">
    <source>
        <dbReference type="Proteomes" id="UP000321296"/>
    </source>
</evidence>
<dbReference type="PANTHER" id="PTHR43014:SF5">
    <property type="entry name" value="GLUTATHIONE REDUCTASE (NADPH)"/>
    <property type="match status" value="1"/>
</dbReference>
<keyword evidence="2" id="KW-0285">Flavoprotein</keyword>
<dbReference type="PANTHER" id="PTHR43014">
    <property type="entry name" value="MERCURIC REDUCTASE"/>
    <property type="match status" value="1"/>
</dbReference>
<dbReference type="SUPFAM" id="SSF51905">
    <property type="entry name" value="FAD/NAD(P)-binding domain"/>
    <property type="match status" value="1"/>
</dbReference>
<gene>
    <name evidence="6" type="ORF">FGL85_07175</name>
</gene>
<dbReference type="InterPro" id="IPR023753">
    <property type="entry name" value="FAD/NAD-binding_dom"/>
</dbReference>
<feature type="binding site" evidence="4">
    <location>
        <position position="114"/>
    </location>
    <ligand>
        <name>FAD</name>
        <dbReference type="ChEBI" id="CHEBI:57692"/>
    </ligand>
</feature>
<comment type="cofactor">
    <cofactor evidence="4">
        <name>FAD</name>
        <dbReference type="ChEBI" id="CHEBI:57692"/>
    </cofactor>
    <text evidence="4">Binds 1 FAD per subunit.</text>
</comment>
<dbReference type="InterPro" id="IPR036188">
    <property type="entry name" value="FAD/NAD-bd_sf"/>
</dbReference>
<dbReference type="Gene3D" id="3.30.390.30">
    <property type="match status" value="1"/>
</dbReference>
<feature type="binding site" evidence="4">
    <location>
        <position position="300"/>
    </location>
    <ligand>
        <name>FAD</name>
        <dbReference type="ChEBI" id="CHEBI:57692"/>
    </ligand>
</feature>
<dbReference type="Gene3D" id="3.50.50.60">
    <property type="entry name" value="FAD/NAD(P)-binding domain"/>
    <property type="match status" value="2"/>
</dbReference>
<dbReference type="EMBL" id="CP042383">
    <property type="protein sequence ID" value="QEA42302.1"/>
    <property type="molecule type" value="Genomic_DNA"/>
</dbReference>
<dbReference type="RefSeq" id="WP_147651452.1">
    <property type="nucleotide sequence ID" value="NZ_CP042383.1"/>
</dbReference>
<evidence type="ECO:0000256" key="3">
    <source>
        <dbReference type="ARBA" id="ARBA00022827"/>
    </source>
</evidence>
<dbReference type="Pfam" id="PF07992">
    <property type="entry name" value="Pyr_redox_2"/>
    <property type="match status" value="1"/>
</dbReference>
<comment type="similarity">
    <text evidence="1">Belongs to the class-I pyridine nucleotide-disulfide oxidoreductase family.</text>
</comment>
<sequence>MAKTYDYDVLYIGSGHGTFDGAIPLAQTGKKVGVIETDMIGGTCPNYGCNAKIALDQPVVLKRALENLSSITANDLQIDWQQNFKNKSRIIDPLPAMISNLLVKSGVEIINGYGKFIDKHTISVNGDIKTAEKIVIATGLHPHRLAVSGKELAHDSRDFMSLGQLPEKIAIIGSGYISMEFATIANAAGSKVTVLMHGNRALRQFYSPYVRQVINDLEKRGVSFIQNANVSSFSQSGQSQVVHYANDQELKVDYILDASGRVPNVNNIGLDEIGVKYNENGIEVNGFLQTTVDNIYASGDVIDKVQPKLTPTAIFESTYLFNLFSDKISSEIKYPVIPSVVFTSPRIAKAGVEIDSKQSKNYEIQKNDLKDDWYRQVANDQLAQNALVFDQQHHLVGVTEISEVAENSVNTFLPAIEFKFSTSEINRLVHLFPSISAASWGQI</sequence>
<dbReference type="InterPro" id="IPR001100">
    <property type="entry name" value="Pyr_nuc-diS_OxRdtase"/>
</dbReference>
<dbReference type="AlphaFoldDB" id="A0A5B8SYM5"/>
<protein>
    <submittedName>
        <fullName evidence="6">NAD(P)/FAD-dependent oxidoreductase</fullName>
    </submittedName>
</protein>
<keyword evidence="3 4" id="KW-0274">FAD</keyword>
<dbReference type="SUPFAM" id="SSF55424">
    <property type="entry name" value="FAD/NAD-linked reductases, dimerisation (C-terminal) domain"/>
    <property type="match status" value="1"/>
</dbReference>
<dbReference type="PRINTS" id="PR00411">
    <property type="entry name" value="PNDRDTASEI"/>
</dbReference>
<keyword evidence="4" id="KW-0547">Nucleotide-binding</keyword>
<dbReference type="Proteomes" id="UP000321296">
    <property type="component" value="Chromosome"/>
</dbReference>
<dbReference type="PRINTS" id="PR00368">
    <property type="entry name" value="FADPNR"/>
</dbReference>
<evidence type="ECO:0000256" key="2">
    <source>
        <dbReference type="ARBA" id="ARBA00022630"/>
    </source>
</evidence>
<reference evidence="6 7" key="1">
    <citation type="submission" date="2019-06" db="EMBL/GenBank/DDBJ databases">
        <title>Genome analyses of bacteria isolated from kimchi.</title>
        <authorList>
            <person name="Lee S."/>
            <person name="Ahn S."/>
            <person name="Roh S."/>
        </authorList>
    </citation>
    <scope>NUCLEOTIDE SEQUENCE [LARGE SCALE GENOMIC DNA]</scope>
    <source>
        <strain evidence="6 7">CBA3630</strain>
    </source>
</reference>
<feature type="binding site" evidence="4">
    <location>
        <begin position="173"/>
        <end position="180"/>
    </location>
    <ligand>
        <name>NAD(+)</name>
        <dbReference type="ChEBI" id="CHEBI:57540"/>
    </ligand>
</feature>
<dbReference type="Pfam" id="PF02852">
    <property type="entry name" value="Pyr_redox_dim"/>
    <property type="match status" value="1"/>
</dbReference>
<feature type="disulfide bond" description="Redox-active" evidence="5">
    <location>
        <begin position="44"/>
        <end position="49"/>
    </location>
</feature>
<dbReference type="PIRSF" id="PIRSF000350">
    <property type="entry name" value="Mercury_reductase_MerA"/>
    <property type="match status" value="1"/>
</dbReference>
<evidence type="ECO:0000256" key="4">
    <source>
        <dbReference type="PIRSR" id="PIRSR000350-3"/>
    </source>
</evidence>
<organism evidence="6 7">
    <name type="scientific">Leuconostoc pseudomesenteroides</name>
    <dbReference type="NCBI Taxonomy" id="33968"/>
    <lineage>
        <taxon>Bacteria</taxon>
        <taxon>Bacillati</taxon>
        <taxon>Bacillota</taxon>
        <taxon>Bacilli</taxon>
        <taxon>Lactobacillales</taxon>
        <taxon>Lactobacillaceae</taxon>
        <taxon>Leuconostoc</taxon>
    </lineage>
</organism>